<feature type="compositionally biased region" description="Basic and acidic residues" evidence="1">
    <location>
        <begin position="38"/>
        <end position="62"/>
    </location>
</feature>
<proteinExistence type="predicted"/>
<dbReference type="EMBL" id="NNAY01003941">
    <property type="protein sequence ID" value="OXU18620.1"/>
    <property type="molecule type" value="Genomic_DNA"/>
</dbReference>
<gene>
    <name evidence="2" type="ORF">TSAR_001808</name>
</gene>
<dbReference type="Proteomes" id="UP000215335">
    <property type="component" value="Unassembled WGS sequence"/>
</dbReference>
<reference evidence="2 3" key="1">
    <citation type="journal article" date="2017" name="Curr. Biol.">
        <title>The Evolution of Venom by Co-option of Single-Copy Genes.</title>
        <authorList>
            <person name="Martinson E.O."/>
            <person name="Mrinalini"/>
            <person name="Kelkar Y.D."/>
            <person name="Chang C.H."/>
            <person name="Werren J.H."/>
        </authorList>
    </citation>
    <scope>NUCLEOTIDE SEQUENCE [LARGE SCALE GENOMIC DNA]</scope>
    <source>
        <strain evidence="2 3">Alberta</strain>
        <tissue evidence="2">Whole body</tissue>
    </source>
</reference>
<evidence type="ECO:0000313" key="2">
    <source>
        <dbReference type="EMBL" id="OXU18620.1"/>
    </source>
</evidence>
<evidence type="ECO:0000256" key="1">
    <source>
        <dbReference type="SAM" id="MobiDB-lite"/>
    </source>
</evidence>
<feature type="compositionally biased region" description="Polar residues" evidence="1">
    <location>
        <begin position="14"/>
        <end position="30"/>
    </location>
</feature>
<accession>A0A232EJT5</accession>
<feature type="compositionally biased region" description="Acidic residues" evidence="1">
    <location>
        <begin position="63"/>
        <end position="79"/>
    </location>
</feature>
<sequence length="126" mass="14022">MKDSSSSSSEGELLNTQLHSTMRRSVSGQICNEEELDELSRIEKNSTNGAREENYIEQHSETGVEDTSADEDFIDEEWNIENASSFVPERKAKSLSPSPSKSVDGLPEDLIRTNKNNSIPSSTVRE</sequence>
<feature type="region of interest" description="Disordered" evidence="1">
    <location>
        <begin position="1"/>
        <end position="126"/>
    </location>
</feature>
<dbReference type="AlphaFoldDB" id="A0A232EJT5"/>
<name>A0A232EJT5_9HYME</name>
<evidence type="ECO:0000313" key="3">
    <source>
        <dbReference type="Proteomes" id="UP000215335"/>
    </source>
</evidence>
<organism evidence="2 3">
    <name type="scientific">Trichomalopsis sarcophagae</name>
    <dbReference type="NCBI Taxonomy" id="543379"/>
    <lineage>
        <taxon>Eukaryota</taxon>
        <taxon>Metazoa</taxon>
        <taxon>Ecdysozoa</taxon>
        <taxon>Arthropoda</taxon>
        <taxon>Hexapoda</taxon>
        <taxon>Insecta</taxon>
        <taxon>Pterygota</taxon>
        <taxon>Neoptera</taxon>
        <taxon>Endopterygota</taxon>
        <taxon>Hymenoptera</taxon>
        <taxon>Apocrita</taxon>
        <taxon>Proctotrupomorpha</taxon>
        <taxon>Chalcidoidea</taxon>
        <taxon>Pteromalidae</taxon>
        <taxon>Pteromalinae</taxon>
        <taxon>Trichomalopsis</taxon>
    </lineage>
</organism>
<keyword evidence="3" id="KW-1185">Reference proteome</keyword>
<feature type="compositionally biased region" description="Polar residues" evidence="1">
    <location>
        <begin position="113"/>
        <end position="126"/>
    </location>
</feature>
<protein>
    <submittedName>
        <fullName evidence="2">Uncharacterized protein</fullName>
    </submittedName>
</protein>
<comment type="caution">
    <text evidence="2">The sequence shown here is derived from an EMBL/GenBank/DDBJ whole genome shotgun (WGS) entry which is preliminary data.</text>
</comment>